<accession>A0A4P1RKM1</accession>
<evidence type="ECO:0000256" key="2">
    <source>
        <dbReference type="ARBA" id="ARBA00023136"/>
    </source>
</evidence>
<evidence type="ECO:0000256" key="3">
    <source>
        <dbReference type="ARBA" id="ARBA00024013"/>
    </source>
</evidence>
<comment type="subcellular location">
    <subcellularLocation>
        <location evidence="3">Plastid</location>
        <location evidence="3">Chloroplast outer membrane</location>
    </subcellularLocation>
</comment>
<dbReference type="GO" id="GO:0009707">
    <property type="term" value="C:chloroplast outer membrane"/>
    <property type="evidence" value="ECO:0007669"/>
    <property type="project" value="UniProtKB-SubCell"/>
</dbReference>
<keyword evidence="2" id="KW-0472">Membrane</keyword>
<keyword evidence="1" id="KW-0934">Plastid</keyword>
<dbReference type="GO" id="GO:0009658">
    <property type="term" value="P:chloroplast organization"/>
    <property type="evidence" value="ECO:0007669"/>
    <property type="project" value="TreeGrafter"/>
</dbReference>
<dbReference type="Proteomes" id="UP000188354">
    <property type="component" value="Chromosome LG04"/>
</dbReference>
<dbReference type="Gramene" id="OIW12624">
    <property type="protein sequence ID" value="OIW12624"/>
    <property type="gene ID" value="TanjilG_24557"/>
</dbReference>
<feature type="domain" description="Bacterial surface antigen (D15)" evidence="4">
    <location>
        <begin position="91"/>
        <end position="302"/>
    </location>
</feature>
<reference evidence="5 6" key="1">
    <citation type="journal article" date="2017" name="Plant Biotechnol. J.">
        <title>A comprehensive draft genome sequence for lupin (Lupinus angustifolius), an emerging health food: insights into plant-microbe interactions and legume evolution.</title>
        <authorList>
            <person name="Hane J.K."/>
            <person name="Ming Y."/>
            <person name="Kamphuis L.G."/>
            <person name="Nelson M.N."/>
            <person name="Garg G."/>
            <person name="Atkins C.A."/>
            <person name="Bayer P.E."/>
            <person name="Bravo A."/>
            <person name="Bringans S."/>
            <person name="Cannon S."/>
            <person name="Edwards D."/>
            <person name="Foley R."/>
            <person name="Gao L.L."/>
            <person name="Harrison M.J."/>
            <person name="Huang W."/>
            <person name="Hurgobin B."/>
            <person name="Li S."/>
            <person name="Liu C.W."/>
            <person name="McGrath A."/>
            <person name="Morahan G."/>
            <person name="Murray J."/>
            <person name="Weller J."/>
            <person name="Jian J."/>
            <person name="Singh K.B."/>
        </authorList>
    </citation>
    <scope>NUCLEOTIDE SEQUENCE [LARGE SCALE GENOMIC DNA]</scope>
    <source>
        <strain evidence="6">cv. Tanjil</strain>
        <tissue evidence="5">Whole plant</tissue>
    </source>
</reference>
<dbReference type="EMBL" id="CM007364">
    <property type="protein sequence ID" value="OIW12624.1"/>
    <property type="molecule type" value="Genomic_DNA"/>
</dbReference>
<evidence type="ECO:0000259" key="4">
    <source>
        <dbReference type="Pfam" id="PF01103"/>
    </source>
</evidence>
<keyword evidence="1" id="KW-1002">Plastid outer membrane</keyword>
<dbReference type="STRING" id="3871.A0A4P1RKM1"/>
<dbReference type="FunFam" id="2.40.160.50:FF:000007">
    <property type="entry name" value="Outer envelope protein 80, chloroplastic"/>
    <property type="match status" value="1"/>
</dbReference>
<dbReference type="GO" id="GO:0009793">
    <property type="term" value="P:embryo development ending in seed dormancy"/>
    <property type="evidence" value="ECO:0007669"/>
    <property type="project" value="TreeGrafter"/>
</dbReference>
<dbReference type="InterPro" id="IPR000184">
    <property type="entry name" value="Bac_surfAg_D15"/>
</dbReference>
<evidence type="ECO:0000313" key="6">
    <source>
        <dbReference type="Proteomes" id="UP000188354"/>
    </source>
</evidence>
<name>A0A4P1RKM1_LUPAN</name>
<dbReference type="PANTHER" id="PTHR12815:SF39">
    <property type="entry name" value="OUTER MEMBRANE OMP85 FAMILY PROTEIN"/>
    <property type="match status" value="1"/>
</dbReference>
<dbReference type="Gene3D" id="2.40.160.50">
    <property type="entry name" value="membrane protein fhac: a member of the omp85/tpsb transporter family"/>
    <property type="match status" value="2"/>
</dbReference>
<dbReference type="InterPro" id="IPR039910">
    <property type="entry name" value="D15-like"/>
</dbReference>
<dbReference type="Pfam" id="PF01103">
    <property type="entry name" value="Omp85"/>
    <property type="match status" value="2"/>
</dbReference>
<organism evidence="5 6">
    <name type="scientific">Lupinus angustifolius</name>
    <name type="common">Narrow-leaved blue lupine</name>
    <dbReference type="NCBI Taxonomy" id="3871"/>
    <lineage>
        <taxon>Eukaryota</taxon>
        <taxon>Viridiplantae</taxon>
        <taxon>Streptophyta</taxon>
        <taxon>Embryophyta</taxon>
        <taxon>Tracheophyta</taxon>
        <taxon>Spermatophyta</taxon>
        <taxon>Magnoliopsida</taxon>
        <taxon>eudicotyledons</taxon>
        <taxon>Gunneridae</taxon>
        <taxon>Pentapetalae</taxon>
        <taxon>rosids</taxon>
        <taxon>fabids</taxon>
        <taxon>Fabales</taxon>
        <taxon>Fabaceae</taxon>
        <taxon>Papilionoideae</taxon>
        <taxon>50 kb inversion clade</taxon>
        <taxon>genistoids sensu lato</taxon>
        <taxon>core genistoids</taxon>
        <taxon>Genisteae</taxon>
        <taxon>Lupinus</taxon>
    </lineage>
</organism>
<dbReference type="AlphaFoldDB" id="A0A4P1RKM1"/>
<proteinExistence type="predicted"/>
<dbReference type="PANTHER" id="PTHR12815">
    <property type="entry name" value="SORTING AND ASSEMBLY MACHINERY SAMM50 PROTEIN FAMILY MEMBER"/>
    <property type="match status" value="1"/>
</dbReference>
<feature type="domain" description="Bacterial surface antigen (D15)" evidence="4">
    <location>
        <begin position="309"/>
        <end position="419"/>
    </location>
</feature>
<evidence type="ECO:0000256" key="1">
    <source>
        <dbReference type="ARBA" id="ARBA00022805"/>
    </source>
</evidence>
<protein>
    <recommendedName>
        <fullName evidence="4">Bacterial surface antigen (D15) domain-containing protein</fullName>
    </recommendedName>
</protein>
<sequence>MPFINSNRISSNPLSLASGSLCLKHPNFFVNSDMLDVLCHKGLHDSNLLIAYRTTRPLCLGQQSLTIQHSVSPEIGIHGIPMNNFSHSESRGVRLSKSSIGLDMHEPSSSNWSSTTSVYFKHIHFINDHGRSISRDLDGFPVTCSGNPFDNMIVIKQENRFEEANDHCFTHVSLQMEQGIPLQPNLLTFNRFKLFASKGFKFGPAFFSTWFTCGSIVGSIAPHQAFAIGGPNSVRGYGEGAVGSGQSCVVSKSELTFPLNKKVTGLIFLDCGSDMKSNHWVPGNPGVRKGKPGSGFGIGFTCGSIVGSIAPHQAFAIGGPNSVRGYGEGAVGSGQSCVVSKSELTFPLNKKVTGLIFLDCGSDMKSNHWVPGNPGVRKGKPGSGFGIGYGIRFKTQLAQIKVDYAMNAFQQRTLYFGISNLVL</sequence>
<keyword evidence="6" id="KW-1185">Reference proteome</keyword>
<gene>
    <name evidence="5" type="ORF">TanjilG_24557</name>
</gene>
<evidence type="ECO:0000313" key="5">
    <source>
        <dbReference type="EMBL" id="OIW12624.1"/>
    </source>
</evidence>